<dbReference type="InterPro" id="IPR032092">
    <property type="entry name" value="PilW"/>
</dbReference>
<gene>
    <name evidence="2" type="ORF">C7C56_024535</name>
</gene>
<name>A0A2U2HE91_9BURK</name>
<dbReference type="Pfam" id="PF16074">
    <property type="entry name" value="PilW"/>
    <property type="match status" value="1"/>
</dbReference>
<evidence type="ECO:0000256" key="1">
    <source>
        <dbReference type="SAM" id="Phobius"/>
    </source>
</evidence>
<evidence type="ECO:0000313" key="3">
    <source>
        <dbReference type="Proteomes" id="UP000241421"/>
    </source>
</evidence>
<dbReference type="Pfam" id="PF07963">
    <property type="entry name" value="N_methyl"/>
    <property type="match status" value="1"/>
</dbReference>
<protein>
    <submittedName>
        <fullName evidence="2">Prepilin-type N-terminal cleavage/methylation domain-containing protein</fullName>
    </submittedName>
</protein>
<dbReference type="PROSITE" id="PS00409">
    <property type="entry name" value="PROKAR_NTER_METHYL"/>
    <property type="match status" value="1"/>
</dbReference>
<keyword evidence="1" id="KW-0472">Membrane</keyword>
<organism evidence="2 3">
    <name type="scientific">Massilia glaciei</name>
    <dbReference type="NCBI Taxonomy" id="1524097"/>
    <lineage>
        <taxon>Bacteria</taxon>
        <taxon>Pseudomonadati</taxon>
        <taxon>Pseudomonadota</taxon>
        <taxon>Betaproteobacteria</taxon>
        <taxon>Burkholderiales</taxon>
        <taxon>Oxalobacteraceae</taxon>
        <taxon>Telluria group</taxon>
        <taxon>Massilia</taxon>
    </lineage>
</organism>
<dbReference type="Proteomes" id="UP000241421">
    <property type="component" value="Unassembled WGS sequence"/>
</dbReference>
<accession>A0A2U2HE91</accession>
<sequence>MFLNRTTMHTPIPPSKRAPARAGGFSLVELMVAIAIGLIIMAGMTTLFVNNSAAQAEIEKVNRQIENGRYAMSTLTNDLRNAGFLGEYSPAALATPLALPDPCAVTEAALVAALPLHVQGVDSVGSASLGCITDAMPGTDAIVVRHARTCVLGAANCGGVDDPGPFFQASLCNNKLELDSGDAGDHYALAIAKTAMTRTRKDCLTTAVVRRYLVHIYYVANNGVGSDGIPTLKRAELEATDGGALEFNVVPLVEGIENLQLQYGIDNALPADGVADSYSASPATAQGWRDVVSVKISLLARNLQASPGYKAGKTYTLGADVNGNDIVVTKADGYKRHVFQAVASMANPVGRRMP</sequence>
<dbReference type="GO" id="GO:0043683">
    <property type="term" value="P:type IV pilus assembly"/>
    <property type="evidence" value="ECO:0007669"/>
    <property type="project" value="InterPro"/>
</dbReference>
<keyword evidence="1" id="KW-0812">Transmembrane</keyword>
<evidence type="ECO:0000313" key="2">
    <source>
        <dbReference type="EMBL" id="PWF41595.1"/>
    </source>
</evidence>
<dbReference type="InterPro" id="IPR012902">
    <property type="entry name" value="N_methyl_site"/>
</dbReference>
<reference evidence="2 3" key="1">
    <citation type="submission" date="2018-04" db="EMBL/GenBank/DDBJ databases">
        <title>Massilia violaceinigra sp. nov., a novel purple-pigmented bacterium isolated from Tianshan glacier, Xinjiang, China.</title>
        <authorList>
            <person name="Wang H."/>
        </authorList>
    </citation>
    <scope>NUCLEOTIDE SEQUENCE [LARGE SCALE GENOMIC DNA]</scope>
    <source>
        <strain evidence="2 3">B448-2</strain>
    </source>
</reference>
<proteinExistence type="predicted"/>
<dbReference type="EMBL" id="PXWF02000310">
    <property type="protein sequence ID" value="PWF41595.1"/>
    <property type="molecule type" value="Genomic_DNA"/>
</dbReference>
<dbReference type="OrthoDB" id="5296662at2"/>
<feature type="transmembrane region" description="Helical" evidence="1">
    <location>
        <begin position="25"/>
        <end position="49"/>
    </location>
</feature>
<dbReference type="NCBIfam" id="TIGR02532">
    <property type="entry name" value="IV_pilin_GFxxxE"/>
    <property type="match status" value="1"/>
</dbReference>
<comment type="caution">
    <text evidence="2">The sequence shown here is derived from an EMBL/GenBank/DDBJ whole genome shotgun (WGS) entry which is preliminary data.</text>
</comment>
<keyword evidence="1" id="KW-1133">Transmembrane helix</keyword>
<dbReference type="AlphaFoldDB" id="A0A2U2HE91"/>
<keyword evidence="3" id="KW-1185">Reference proteome</keyword>